<sequence length="53" mass="6342">MEDLSDRELEKYLQENTAAKWFCEFALSEKTPDHSVFCKLRKNIGTRFISRCR</sequence>
<organism evidence="2 3">
    <name type="scientific">Allofrancisella frigidaquae</name>
    <dbReference type="NCBI Taxonomy" id="1085644"/>
    <lineage>
        <taxon>Bacteria</taxon>
        <taxon>Pseudomonadati</taxon>
        <taxon>Pseudomonadota</taxon>
        <taxon>Gammaproteobacteria</taxon>
        <taxon>Thiotrichales</taxon>
        <taxon>Francisellaceae</taxon>
        <taxon>Allofrancisella</taxon>
    </lineage>
</organism>
<evidence type="ECO:0000259" key="1">
    <source>
        <dbReference type="Pfam" id="PF05598"/>
    </source>
</evidence>
<gene>
    <name evidence="2" type="ORF">E3E15_03005</name>
</gene>
<reference evidence="2 3" key="1">
    <citation type="submission" date="2019-03" db="EMBL/GenBank/DDBJ databases">
        <title>Complete Genome Sequence of Allofrancisella frigidaquae Strain SYSU 10HL1970 Isolated from Water-Cooling Systems in China.</title>
        <authorList>
            <person name="Ohrman C."/>
            <person name="Uneklint I."/>
            <person name="Sjodin A."/>
        </authorList>
    </citation>
    <scope>NUCLEOTIDE SEQUENCE [LARGE SCALE GENOMIC DNA]</scope>
    <source>
        <strain evidence="2 3">SYSU 10HL1970</strain>
    </source>
</reference>
<keyword evidence="3" id="KW-1185">Reference proteome</keyword>
<dbReference type="Pfam" id="PF05598">
    <property type="entry name" value="DUF772"/>
    <property type="match status" value="1"/>
</dbReference>
<evidence type="ECO:0000313" key="2">
    <source>
        <dbReference type="EMBL" id="QIV94380.1"/>
    </source>
</evidence>
<dbReference type="Proteomes" id="UP000503320">
    <property type="component" value="Chromosome"/>
</dbReference>
<dbReference type="AlphaFoldDB" id="A0A6M3HTL8"/>
<name>A0A6M3HTL8_9GAMM</name>
<dbReference type="InterPro" id="IPR008490">
    <property type="entry name" value="Transposase_InsH_N"/>
</dbReference>
<feature type="domain" description="Transposase InsH N-terminal" evidence="1">
    <location>
        <begin position="2"/>
        <end position="42"/>
    </location>
</feature>
<dbReference type="KEGG" id="afri:E3E15_03005"/>
<dbReference type="EMBL" id="CP038017">
    <property type="protein sequence ID" value="QIV94380.1"/>
    <property type="molecule type" value="Genomic_DNA"/>
</dbReference>
<evidence type="ECO:0000313" key="3">
    <source>
        <dbReference type="Proteomes" id="UP000503320"/>
    </source>
</evidence>
<dbReference type="RefSeq" id="WP_172106541.1">
    <property type="nucleotide sequence ID" value="NZ_CP038017.1"/>
</dbReference>
<proteinExistence type="predicted"/>
<accession>A0A6M3HTL8</accession>
<protein>
    <submittedName>
        <fullName evidence="2">Transposase</fullName>
    </submittedName>
</protein>